<comment type="subcellular location">
    <subcellularLocation>
        <location evidence="1">Cell inner membrane</location>
    </subcellularLocation>
</comment>
<dbReference type="GO" id="GO:0016746">
    <property type="term" value="F:acyltransferase activity"/>
    <property type="evidence" value="ECO:0007669"/>
    <property type="project" value="UniProtKB-KW"/>
</dbReference>
<evidence type="ECO:0000256" key="1">
    <source>
        <dbReference type="ARBA" id="ARBA00004533"/>
    </source>
</evidence>
<keyword evidence="2" id="KW-1003">Cell membrane</keyword>
<dbReference type="InterPro" id="IPR004960">
    <property type="entry name" value="LipA_acyltrans"/>
</dbReference>
<feature type="non-terminal residue" evidence="7">
    <location>
        <position position="78"/>
    </location>
</feature>
<organism evidence="7">
    <name type="scientific">marine metagenome</name>
    <dbReference type="NCBI Taxonomy" id="408172"/>
    <lineage>
        <taxon>unclassified sequences</taxon>
        <taxon>metagenomes</taxon>
        <taxon>ecological metagenomes</taxon>
    </lineage>
</organism>
<dbReference type="GO" id="GO:1901137">
    <property type="term" value="P:carbohydrate derivative biosynthetic process"/>
    <property type="evidence" value="ECO:0007669"/>
    <property type="project" value="UniProtKB-ARBA"/>
</dbReference>
<accession>A0A382Z4Z0</accession>
<dbReference type="EMBL" id="UINC01180786">
    <property type="protein sequence ID" value="SVD90155.1"/>
    <property type="molecule type" value="Genomic_DNA"/>
</dbReference>
<evidence type="ECO:0000313" key="7">
    <source>
        <dbReference type="EMBL" id="SVD90155.1"/>
    </source>
</evidence>
<evidence type="ECO:0000256" key="6">
    <source>
        <dbReference type="ARBA" id="ARBA00023315"/>
    </source>
</evidence>
<evidence type="ECO:0000256" key="4">
    <source>
        <dbReference type="ARBA" id="ARBA00022679"/>
    </source>
</evidence>
<evidence type="ECO:0000256" key="3">
    <source>
        <dbReference type="ARBA" id="ARBA00022519"/>
    </source>
</evidence>
<dbReference type="AlphaFoldDB" id="A0A382Z4Z0"/>
<sequence>VALRQQLEYLAFRLVRAVCTLLPESLAIRLGATLGFVAGSFLRFRRVDVDQHLEWCFPDRTVAWRRKVARGRYAHLGR</sequence>
<keyword evidence="4" id="KW-0808">Transferase</keyword>
<keyword evidence="3" id="KW-0997">Cell inner membrane</keyword>
<evidence type="ECO:0000256" key="5">
    <source>
        <dbReference type="ARBA" id="ARBA00023136"/>
    </source>
</evidence>
<reference evidence="7" key="1">
    <citation type="submission" date="2018-05" db="EMBL/GenBank/DDBJ databases">
        <authorList>
            <person name="Lanie J.A."/>
            <person name="Ng W.-L."/>
            <person name="Kazmierczak K.M."/>
            <person name="Andrzejewski T.M."/>
            <person name="Davidsen T.M."/>
            <person name="Wayne K.J."/>
            <person name="Tettelin H."/>
            <person name="Glass J.I."/>
            <person name="Rusch D."/>
            <person name="Podicherti R."/>
            <person name="Tsui H.-C.T."/>
            <person name="Winkler M.E."/>
        </authorList>
    </citation>
    <scope>NUCLEOTIDE SEQUENCE</scope>
</reference>
<dbReference type="Pfam" id="PF03279">
    <property type="entry name" value="Lip_A_acyltrans"/>
    <property type="match status" value="1"/>
</dbReference>
<feature type="non-terminal residue" evidence="7">
    <location>
        <position position="1"/>
    </location>
</feature>
<gene>
    <name evidence="7" type="ORF">METZ01_LOCUS443009</name>
</gene>
<protein>
    <submittedName>
        <fullName evidence="7">Uncharacterized protein</fullName>
    </submittedName>
</protein>
<dbReference type="GO" id="GO:0008610">
    <property type="term" value="P:lipid biosynthetic process"/>
    <property type="evidence" value="ECO:0007669"/>
    <property type="project" value="UniProtKB-ARBA"/>
</dbReference>
<keyword evidence="5" id="KW-0472">Membrane</keyword>
<proteinExistence type="predicted"/>
<keyword evidence="6" id="KW-0012">Acyltransferase</keyword>
<dbReference type="GO" id="GO:0005886">
    <property type="term" value="C:plasma membrane"/>
    <property type="evidence" value="ECO:0007669"/>
    <property type="project" value="UniProtKB-SubCell"/>
</dbReference>
<evidence type="ECO:0000256" key="2">
    <source>
        <dbReference type="ARBA" id="ARBA00022475"/>
    </source>
</evidence>
<name>A0A382Z4Z0_9ZZZZ</name>